<keyword evidence="2" id="KW-1185">Reference proteome</keyword>
<name>A0A167V787_9AGAM</name>
<dbReference type="Proteomes" id="UP000076532">
    <property type="component" value="Unassembled WGS sequence"/>
</dbReference>
<accession>A0A167V787</accession>
<evidence type="ECO:0008006" key="3">
    <source>
        <dbReference type="Google" id="ProtNLM"/>
    </source>
</evidence>
<dbReference type="EMBL" id="KV417894">
    <property type="protein sequence ID" value="KZP04714.1"/>
    <property type="molecule type" value="Genomic_DNA"/>
</dbReference>
<evidence type="ECO:0000313" key="1">
    <source>
        <dbReference type="EMBL" id="KZP04714.1"/>
    </source>
</evidence>
<gene>
    <name evidence="1" type="ORF">FIBSPDRAFT_766927</name>
</gene>
<protein>
    <recommendedName>
        <fullName evidence="3">GATA-type domain-containing protein</fullName>
    </recommendedName>
</protein>
<organism evidence="1 2">
    <name type="scientific">Athelia psychrophila</name>
    <dbReference type="NCBI Taxonomy" id="1759441"/>
    <lineage>
        <taxon>Eukaryota</taxon>
        <taxon>Fungi</taxon>
        <taxon>Dikarya</taxon>
        <taxon>Basidiomycota</taxon>
        <taxon>Agaricomycotina</taxon>
        <taxon>Agaricomycetes</taxon>
        <taxon>Agaricomycetidae</taxon>
        <taxon>Atheliales</taxon>
        <taxon>Atheliaceae</taxon>
        <taxon>Athelia</taxon>
    </lineage>
</organism>
<evidence type="ECO:0000313" key="2">
    <source>
        <dbReference type="Proteomes" id="UP000076532"/>
    </source>
</evidence>
<sequence length="82" mass="9569">MTEPRSWRRSTLNLGKIVCNKCGLSRIGQGTNIIYEPYSRHDPSYIFHERKRLVKIPKPFAIKRNYSHSLHSLYAHSETLGI</sequence>
<dbReference type="AlphaFoldDB" id="A0A167V787"/>
<proteinExistence type="predicted"/>
<reference evidence="1 2" key="1">
    <citation type="journal article" date="2016" name="Mol. Biol. Evol.">
        <title>Comparative Genomics of Early-Diverging Mushroom-Forming Fungi Provides Insights into the Origins of Lignocellulose Decay Capabilities.</title>
        <authorList>
            <person name="Nagy L.G."/>
            <person name="Riley R."/>
            <person name="Tritt A."/>
            <person name="Adam C."/>
            <person name="Daum C."/>
            <person name="Floudas D."/>
            <person name="Sun H."/>
            <person name="Yadav J.S."/>
            <person name="Pangilinan J."/>
            <person name="Larsson K.H."/>
            <person name="Matsuura K."/>
            <person name="Barry K."/>
            <person name="Labutti K."/>
            <person name="Kuo R."/>
            <person name="Ohm R.A."/>
            <person name="Bhattacharya S.S."/>
            <person name="Shirouzu T."/>
            <person name="Yoshinaga Y."/>
            <person name="Martin F.M."/>
            <person name="Grigoriev I.V."/>
            <person name="Hibbett D.S."/>
        </authorList>
    </citation>
    <scope>NUCLEOTIDE SEQUENCE [LARGE SCALE GENOMIC DNA]</scope>
    <source>
        <strain evidence="1 2">CBS 109695</strain>
    </source>
</reference>